<comment type="similarity">
    <text evidence="1 5">Belongs to the type-B carboxylesterase/lipase family.</text>
</comment>
<dbReference type="Pfam" id="PF00135">
    <property type="entry name" value="COesterase"/>
    <property type="match status" value="1"/>
</dbReference>
<feature type="domain" description="Carboxylesterase type B" evidence="6">
    <location>
        <begin position="20"/>
        <end position="546"/>
    </location>
</feature>
<reference evidence="7" key="1">
    <citation type="submission" date="2015-12" db="EMBL/GenBank/DDBJ databases">
        <title>De novo transcriptome assembly of four potential Pierce s Disease insect vectors from Arizona vineyards.</title>
        <authorList>
            <person name="Tassone E.E."/>
        </authorList>
    </citation>
    <scope>NUCLEOTIDE SEQUENCE</scope>
</reference>
<dbReference type="InterPro" id="IPR019826">
    <property type="entry name" value="Carboxylesterase_B_AS"/>
</dbReference>
<accession>A0A1B6CW08</accession>
<evidence type="ECO:0000259" key="6">
    <source>
        <dbReference type="Pfam" id="PF00135"/>
    </source>
</evidence>
<proteinExistence type="inferred from homology"/>
<dbReference type="InterPro" id="IPR019819">
    <property type="entry name" value="Carboxylesterase_B_CS"/>
</dbReference>
<evidence type="ECO:0000256" key="5">
    <source>
        <dbReference type="RuleBase" id="RU361235"/>
    </source>
</evidence>
<evidence type="ECO:0000256" key="1">
    <source>
        <dbReference type="ARBA" id="ARBA00005964"/>
    </source>
</evidence>
<dbReference type="PROSITE" id="PS00941">
    <property type="entry name" value="CARBOXYLESTERASE_B_2"/>
    <property type="match status" value="1"/>
</dbReference>
<keyword evidence="4" id="KW-0325">Glycoprotein</keyword>
<dbReference type="PROSITE" id="PS00122">
    <property type="entry name" value="CARBOXYLESTERASE_B_1"/>
    <property type="match status" value="1"/>
</dbReference>
<name>A0A1B6CW08_9HEMI</name>
<dbReference type="EC" id="3.1.1.-" evidence="5"/>
<dbReference type="PANTHER" id="PTHR43142:SF1">
    <property type="entry name" value="CARBOXYLIC ESTER HYDROLASE"/>
    <property type="match status" value="1"/>
</dbReference>
<protein>
    <recommendedName>
        <fullName evidence="5">Carboxylic ester hydrolase</fullName>
        <ecNumber evidence="5">3.1.1.-</ecNumber>
    </recommendedName>
</protein>
<dbReference type="Gene3D" id="3.40.50.1820">
    <property type="entry name" value="alpha/beta hydrolase"/>
    <property type="match status" value="1"/>
</dbReference>
<evidence type="ECO:0000256" key="4">
    <source>
        <dbReference type="ARBA" id="ARBA00023180"/>
    </source>
</evidence>
<dbReference type="AlphaFoldDB" id="A0A1B6CW08"/>
<dbReference type="SUPFAM" id="SSF53474">
    <property type="entry name" value="alpha/beta-Hydrolases"/>
    <property type="match status" value="1"/>
</dbReference>
<dbReference type="InterPro" id="IPR029058">
    <property type="entry name" value="AB_hydrolase_fold"/>
</dbReference>
<keyword evidence="3 5" id="KW-0378">Hydrolase</keyword>
<sequence length="557" mass="63077">MDYVYNLICSIFQTPVYVYVNTAQGTLRGKAKTTVNHHRYYAFLGIPYATPPLGPLRFHPPQPSRPWSGVRDVLVEGPQCPQVIPFVPILQSLVLGSEDCLYLNVFTPQLLTEGVPLKPVMVFIHGGGFFFGSGSPHLFGPELLIEEDVVLVTFNYRLGALGFLSLENDMISGNAGLKDQVLALRWVQQNIVNFGGDASRVTIFGQSAGGASVLYHMLSPLSRGLFNQVVIQSGSPLNPWAYAEKPLERAMRLANSLGFYSTNLDALNEFFLSVPAADLIRAQGFLLTDLERKKGYLTPFVPSVEVEGRGVKFLTVRPRELLEQGLFTKVPMIIGSLPGEGYLYLAANKLSTESFYDMNANWDWIIPDNILLLERDKLIVGNEIKQFYFRGKAISWHTINKLVTMASDEMFLVGIDQTLMLQLCHAQTPIYNYELVHEHRRSILKFLILFLYKSTLGFRGPAHSDDVPLFLSQELLKYFPFKESDGIVSQYLTKLLSNFARTGNPNDESLPVRWEPTTLFQRNHLRIGTTLRVINRGVQEQRMRFWHQIFLRNEPLY</sequence>
<dbReference type="InterPro" id="IPR002018">
    <property type="entry name" value="CarbesteraseB"/>
</dbReference>
<evidence type="ECO:0000256" key="3">
    <source>
        <dbReference type="ARBA" id="ARBA00022801"/>
    </source>
</evidence>
<dbReference type="EMBL" id="GEDC01019783">
    <property type="protein sequence ID" value="JAS17515.1"/>
    <property type="molecule type" value="Transcribed_RNA"/>
</dbReference>
<gene>
    <name evidence="7" type="ORF">g.18172</name>
</gene>
<dbReference type="GO" id="GO:0052689">
    <property type="term" value="F:carboxylic ester hydrolase activity"/>
    <property type="evidence" value="ECO:0007669"/>
    <property type="project" value="UniProtKB-KW"/>
</dbReference>
<evidence type="ECO:0000256" key="2">
    <source>
        <dbReference type="ARBA" id="ARBA00022487"/>
    </source>
</evidence>
<evidence type="ECO:0000313" key="7">
    <source>
        <dbReference type="EMBL" id="JAS17515.1"/>
    </source>
</evidence>
<keyword evidence="2" id="KW-0719">Serine esterase</keyword>
<organism evidence="7">
    <name type="scientific">Clastoptera arizonana</name>
    <name type="common">Arizona spittle bug</name>
    <dbReference type="NCBI Taxonomy" id="38151"/>
    <lineage>
        <taxon>Eukaryota</taxon>
        <taxon>Metazoa</taxon>
        <taxon>Ecdysozoa</taxon>
        <taxon>Arthropoda</taxon>
        <taxon>Hexapoda</taxon>
        <taxon>Insecta</taxon>
        <taxon>Pterygota</taxon>
        <taxon>Neoptera</taxon>
        <taxon>Paraneoptera</taxon>
        <taxon>Hemiptera</taxon>
        <taxon>Auchenorrhyncha</taxon>
        <taxon>Cercopoidea</taxon>
        <taxon>Clastopteridae</taxon>
        <taxon>Clastoptera</taxon>
    </lineage>
</organism>
<dbReference type="PANTHER" id="PTHR43142">
    <property type="entry name" value="CARBOXYLIC ESTER HYDROLASE"/>
    <property type="match status" value="1"/>
</dbReference>